<sequence length="996" mass="111600">MATSSQLHSHRDYTIGWICALRKEQTAATAMLDAIHEDLPNPSTDPNAYTLGSIGKHNVVIACLPEGKYGTNAAATAATWMASTFPSVRFGLMVGIGGGIPCNKIRLGDVVISKPGNGFPGVIQWDLGKVEHDGIIEHTGSLNNPPIALLTSLAKLGTKREMEGSQIPNYLANMGEKWPTLAAKYTRLESLRDTLFADDYPHIESTSTNSSSQEAQAYDTETEEEDEDEEEGATDCRFCDISKARKRKPRTTRIHYGLIASGNMVVKDAQFRNRLNERFSNKILCVEMEAAGLMSSFPCLVIRGICDYADSHKNKAWQEYAAAVAAASAKELLLVVPVHAVEQMDTITSILSNISGDVKLAVGYLEEARVHRHNQEDERIIEWLSPLDYGAEHSDVLKRWQPGTGQWLLNSTEFNEFIETDKQIIFCPGIPGAGKTVMTAAVIDYLHKRFGNDSSIGIAYIYFNFKRYNEQTPNSVFLSLLKQVAKQQPCLPDSVKSLHERHAKRNTRPSFEEILETFQEVVNLYTKAFVIIDALDECSTVGHCRETILSEIIACAKRSDLKLFTTSRDIPEISDRFKSTLRLEIGATELDIRRYIDGRLSKLPPISVISQSKSLQEEIKTAINNTVNRMFLLAQLHFDRLIDCITRKAVMKALKDLPTGSGAYDYAYDAAMERINQQSSSRSALAINALSWITHARWPLSVVELQQALAVEIGEDEFDEDNLPQIEDIMSTTIGLVAIDEKSKIIRLVHHTAQEFFDRTRQKWLPKAETYIAEVCSSYLSSSAIERQCRYYIQISEILKSFKFWYYAVYNWKYHVRTSTFSQTHVNFLRKTSNFEAFLRGFHILRRTPPGIYKFNTHHVKEYLNVDIIPKNVTSLHVAAELGISEIVNVLLKEFSNPDERDSYNRSPLHMAASGGYSTTMEALINFGQVDVDAISKTSRYTPLIRAAQGGHTAAVKLLLDTGKVNVGFKCKRGKTALWYAAVGGHVDIVKLLLDA</sequence>
<gene>
    <name evidence="6" type="ORF">TRIVIDRAFT_163751</name>
</gene>
<dbReference type="InterPro" id="IPR002110">
    <property type="entry name" value="Ankyrin_rpt"/>
</dbReference>
<dbReference type="Proteomes" id="UP000007115">
    <property type="component" value="Unassembled WGS sequence"/>
</dbReference>
<dbReference type="Gene3D" id="3.40.50.1580">
    <property type="entry name" value="Nucleoside phosphorylase domain"/>
    <property type="match status" value="1"/>
</dbReference>
<dbReference type="Gene3D" id="1.25.40.20">
    <property type="entry name" value="Ankyrin repeat-containing domain"/>
    <property type="match status" value="1"/>
</dbReference>
<dbReference type="PROSITE" id="PS50088">
    <property type="entry name" value="ANK_REPEAT"/>
    <property type="match status" value="2"/>
</dbReference>
<dbReference type="Gene3D" id="3.40.50.300">
    <property type="entry name" value="P-loop containing nucleotide triphosphate hydrolases"/>
    <property type="match status" value="1"/>
</dbReference>
<dbReference type="OrthoDB" id="20872at2759"/>
<dbReference type="SMART" id="SM00248">
    <property type="entry name" value="ANK"/>
    <property type="match status" value="4"/>
</dbReference>
<dbReference type="InterPro" id="IPR053137">
    <property type="entry name" value="NLR-like"/>
</dbReference>
<dbReference type="VEuPathDB" id="FungiDB:TRIVIDRAFT_163751"/>
<keyword evidence="1" id="KW-0677">Repeat</keyword>
<keyword evidence="7" id="KW-1185">Reference proteome</keyword>
<dbReference type="PROSITE" id="PS50297">
    <property type="entry name" value="ANK_REP_REGION"/>
    <property type="match status" value="2"/>
</dbReference>
<feature type="domain" description="Nephrocystin 3-like N-terminal" evidence="5">
    <location>
        <begin position="403"/>
        <end position="568"/>
    </location>
</feature>
<dbReference type="PANTHER" id="PTHR46082:SF11">
    <property type="entry name" value="AAA+ ATPASE DOMAIN-CONTAINING PROTEIN-RELATED"/>
    <property type="match status" value="1"/>
</dbReference>
<dbReference type="eggNOG" id="KOG4369">
    <property type="taxonomic scope" value="Eukaryota"/>
</dbReference>
<evidence type="ECO:0000313" key="7">
    <source>
        <dbReference type="Proteomes" id="UP000007115"/>
    </source>
</evidence>
<evidence type="ECO:0000256" key="3">
    <source>
        <dbReference type="SAM" id="MobiDB-lite"/>
    </source>
</evidence>
<dbReference type="InterPro" id="IPR056884">
    <property type="entry name" value="NPHP3-like_N"/>
</dbReference>
<evidence type="ECO:0000313" key="6">
    <source>
        <dbReference type="EMBL" id="EHK16158.1"/>
    </source>
</evidence>
<dbReference type="InterPro" id="IPR035994">
    <property type="entry name" value="Nucleoside_phosphorylase_sf"/>
</dbReference>
<dbReference type="Pfam" id="PF22939">
    <property type="entry name" value="WHD_GPIID"/>
    <property type="match status" value="1"/>
</dbReference>
<feature type="domain" description="GPI inositol-deacylase winged helix" evidence="4">
    <location>
        <begin position="681"/>
        <end position="757"/>
    </location>
</feature>
<comment type="caution">
    <text evidence="6">The sequence shown here is derived from an EMBL/GenBank/DDBJ whole genome shotgun (WGS) entry which is preliminary data.</text>
</comment>
<reference evidence="6 7" key="1">
    <citation type="journal article" date="2011" name="Genome Biol.">
        <title>Comparative genome sequence analysis underscores mycoparasitism as the ancestral life style of Trichoderma.</title>
        <authorList>
            <person name="Kubicek C.P."/>
            <person name="Herrera-Estrella A."/>
            <person name="Seidl-Seiboth V."/>
            <person name="Martinez D.A."/>
            <person name="Druzhinina I.S."/>
            <person name="Thon M."/>
            <person name="Zeilinger S."/>
            <person name="Casas-Flores S."/>
            <person name="Horwitz B.A."/>
            <person name="Mukherjee P.K."/>
            <person name="Mukherjee M."/>
            <person name="Kredics L."/>
            <person name="Alcaraz L.D."/>
            <person name="Aerts A."/>
            <person name="Antal Z."/>
            <person name="Atanasova L."/>
            <person name="Cervantes-Badillo M.G."/>
            <person name="Challacombe J."/>
            <person name="Chertkov O."/>
            <person name="McCluskey K."/>
            <person name="Coulpier F."/>
            <person name="Deshpande N."/>
            <person name="von Doehren H."/>
            <person name="Ebbole D.J."/>
            <person name="Esquivel-Naranjo E.U."/>
            <person name="Fekete E."/>
            <person name="Flipphi M."/>
            <person name="Glaser F."/>
            <person name="Gomez-Rodriguez E.Y."/>
            <person name="Gruber S."/>
            <person name="Han C."/>
            <person name="Henrissat B."/>
            <person name="Hermosa R."/>
            <person name="Hernandez-Onate M."/>
            <person name="Karaffa L."/>
            <person name="Kosti I."/>
            <person name="Le Crom S."/>
            <person name="Lindquist E."/>
            <person name="Lucas S."/>
            <person name="Luebeck M."/>
            <person name="Luebeck P.S."/>
            <person name="Margeot A."/>
            <person name="Metz B."/>
            <person name="Misra M."/>
            <person name="Nevalainen H."/>
            <person name="Omann M."/>
            <person name="Packer N."/>
            <person name="Perrone G."/>
            <person name="Uresti-Rivera E.E."/>
            <person name="Salamov A."/>
            <person name="Schmoll M."/>
            <person name="Seiboth B."/>
            <person name="Shapiro H."/>
            <person name="Sukno S."/>
            <person name="Tamayo-Ramos J.A."/>
            <person name="Tisch D."/>
            <person name="Wiest A."/>
            <person name="Wilkinson H.H."/>
            <person name="Zhang M."/>
            <person name="Coutinho P.M."/>
            <person name="Kenerley C.M."/>
            <person name="Monte E."/>
            <person name="Baker S.E."/>
            <person name="Grigoriev I.V."/>
        </authorList>
    </citation>
    <scope>NUCLEOTIDE SEQUENCE [LARGE SCALE GENOMIC DNA]</scope>
    <source>
        <strain evidence="7">Gv29-8 / FGSC 10586</strain>
    </source>
</reference>
<dbReference type="Pfam" id="PF12796">
    <property type="entry name" value="Ank_2"/>
    <property type="match status" value="2"/>
</dbReference>
<dbReference type="SUPFAM" id="SSF53167">
    <property type="entry name" value="Purine and uridine phosphorylases"/>
    <property type="match status" value="1"/>
</dbReference>
<dbReference type="AlphaFoldDB" id="G9NBF3"/>
<protein>
    <submittedName>
        <fullName evidence="6">Uncharacterized protein</fullName>
    </submittedName>
</protein>
<dbReference type="OMA" id="QYMCFND"/>
<feature type="repeat" description="ANK" evidence="2">
    <location>
        <begin position="871"/>
        <end position="903"/>
    </location>
</feature>
<feature type="compositionally biased region" description="Acidic residues" evidence="3">
    <location>
        <begin position="220"/>
        <end position="233"/>
    </location>
</feature>
<evidence type="ECO:0000259" key="4">
    <source>
        <dbReference type="Pfam" id="PF22939"/>
    </source>
</evidence>
<dbReference type="InParanoid" id="G9NBF3"/>
<dbReference type="GO" id="GO:0009116">
    <property type="term" value="P:nucleoside metabolic process"/>
    <property type="evidence" value="ECO:0007669"/>
    <property type="project" value="InterPro"/>
</dbReference>
<feature type="compositionally biased region" description="Polar residues" evidence="3">
    <location>
        <begin position="204"/>
        <end position="215"/>
    </location>
</feature>
<dbReference type="STRING" id="413071.G9NBF3"/>
<dbReference type="PANTHER" id="PTHR46082">
    <property type="entry name" value="ATP/GTP-BINDING PROTEIN-RELATED"/>
    <property type="match status" value="1"/>
</dbReference>
<proteinExistence type="predicted"/>
<evidence type="ECO:0000259" key="5">
    <source>
        <dbReference type="Pfam" id="PF24883"/>
    </source>
</evidence>
<dbReference type="SUPFAM" id="SSF48403">
    <property type="entry name" value="Ankyrin repeat"/>
    <property type="match status" value="1"/>
</dbReference>
<feature type="repeat" description="ANK" evidence="2">
    <location>
        <begin position="973"/>
        <end position="996"/>
    </location>
</feature>
<dbReference type="EMBL" id="ABDF02000091">
    <property type="protein sequence ID" value="EHK16158.1"/>
    <property type="molecule type" value="Genomic_DNA"/>
</dbReference>
<organism evidence="6 7">
    <name type="scientific">Hypocrea virens (strain Gv29-8 / FGSC 10586)</name>
    <name type="common">Gliocladium virens</name>
    <name type="synonym">Trichoderma virens</name>
    <dbReference type="NCBI Taxonomy" id="413071"/>
    <lineage>
        <taxon>Eukaryota</taxon>
        <taxon>Fungi</taxon>
        <taxon>Dikarya</taxon>
        <taxon>Ascomycota</taxon>
        <taxon>Pezizomycotina</taxon>
        <taxon>Sordariomycetes</taxon>
        <taxon>Hypocreomycetidae</taxon>
        <taxon>Hypocreales</taxon>
        <taxon>Hypocreaceae</taxon>
        <taxon>Trichoderma</taxon>
    </lineage>
</organism>
<accession>G9NBF3</accession>
<dbReference type="InterPro" id="IPR036770">
    <property type="entry name" value="Ankyrin_rpt-contain_sf"/>
</dbReference>
<name>G9NBF3_HYPVG</name>
<dbReference type="GeneID" id="25788578"/>
<feature type="region of interest" description="Disordered" evidence="3">
    <location>
        <begin position="202"/>
        <end position="234"/>
    </location>
</feature>
<dbReference type="Pfam" id="PF24883">
    <property type="entry name" value="NPHP3_N"/>
    <property type="match status" value="1"/>
</dbReference>
<dbReference type="InterPro" id="IPR054471">
    <property type="entry name" value="GPIID_WHD"/>
</dbReference>
<feature type="non-terminal residue" evidence="6">
    <location>
        <position position="996"/>
    </location>
</feature>
<evidence type="ECO:0000256" key="1">
    <source>
        <dbReference type="ARBA" id="ARBA00022737"/>
    </source>
</evidence>
<keyword evidence="2" id="KW-0040">ANK repeat</keyword>
<dbReference type="HOGENOM" id="CLU_000288_34_2_1"/>
<dbReference type="SUPFAM" id="SSF52540">
    <property type="entry name" value="P-loop containing nucleoside triphosphate hydrolases"/>
    <property type="match status" value="1"/>
</dbReference>
<evidence type="ECO:0000256" key="2">
    <source>
        <dbReference type="PROSITE-ProRule" id="PRU00023"/>
    </source>
</evidence>
<dbReference type="GO" id="GO:0003824">
    <property type="term" value="F:catalytic activity"/>
    <property type="evidence" value="ECO:0007669"/>
    <property type="project" value="InterPro"/>
</dbReference>
<dbReference type="InterPro" id="IPR027417">
    <property type="entry name" value="P-loop_NTPase"/>
</dbReference>
<dbReference type="RefSeq" id="XP_013950354.1">
    <property type="nucleotide sequence ID" value="XM_014094879.1"/>
</dbReference>